<name>A0ABP9NR24_9PSEU</name>
<comment type="caution">
    <text evidence="2">The sequence shown here is derived from an EMBL/GenBank/DDBJ whole genome shotgun (WGS) entry which is preliminary data.</text>
</comment>
<gene>
    <name evidence="2" type="ORF">GCM10023320_51860</name>
</gene>
<proteinExistence type="predicted"/>
<reference evidence="3" key="1">
    <citation type="journal article" date="2019" name="Int. J. Syst. Evol. Microbiol.">
        <title>The Global Catalogue of Microorganisms (GCM) 10K type strain sequencing project: providing services to taxonomists for standard genome sequencing and annotation.</title>
        <authorList>
            <consortium name="The Broad Institute Genomics Platform"/>
            <consortium name="The Broad Institute Genome Sequencing Center for Infectious Disease"/>
            <person name="Wu L."/>
            <person name="Ma J."/>
        </authorList>
    </citation>
    <scope>NUCLEOTIDE SEQUENCE [LARGE SCALE GENOMIC DNA]</scope>
    <source>
        <strain evidence="3">JCM 18302</strain>
    </source>
</reference>
<dbReference type="Proteomes" id="UP001500804">
    <property type="component" value="Unassembled WGS sequence"/>
</dbReference>
<sequence>MNVDERARLLRVALDAAARGWPVFPLTPGTKRPALHGAARCPGTGPCAGGHLGWEQRATTDPDRIRRAWQTRPFNLGIPCGPAGLVVVDLDTADPADPDDVPPDEWAQLGITGGADVLAALAERAGCPIPATHTVDTPSGGRHLYFLAPTGPGAVVLRNTSGERGQGLGWKVDTRAHGGYVVAAGSRVPAGTYSVANACEPAPLPAWLLQRLSPPPLPAAPPAPITTGAGRRGRYVDAAVRAETGRVLDAPAGQRNSCLYVAAVALGQLVAGGALAEHDARTALLSAAARHVALGAYSSRQADQTITSGLHAGARRPRRLGEAA</sequence>
<dbReference type="Pfam" id="PF09250">
    <property type="entry name" value="Prim-Pol"/>
    <property type="match status" value="1"/>
</dbReference>
<dbReference type="SUPFAM" id="SSF56747">
    <property type="entry name" value="Prim-pol domain"/>
    <property type="match status" value="1"/>
</dbReference>
<dbReference type="InterPro" id="IPR015330">
    <property type="entry name" value="DNA_primase/pol_bifunc_N"/>
</dbReference>
<dbReference type="RefSeq" id="WP_345607941.1">
    <property type="nucleotide sequence ID" value="NZ_BAABJO010000021.1"/>
</dbReference>
<protein>
    <submittedName>
        <fullName evidence="2">Bifunctional DNA primase/polymerase</fullName>
    </submittedName>
</protein>
<evidence type="ECO:0000313" key="3">
    <source>
        <dbReference type="Proteomes" id="UP001500804"/>
    </source>
</evidence>
<dbReference type="CDD" id="cd04859">
    <property type="entry name" value="Prim_Pol"/>
    <property type="match status" value="1"/>
</dbReference>
<evidence type="ECO:0000259" key="1">
    <source>
        <dbReference type="SMART" id="SM00943"/>
    </source>
</evidence>
<feature type="domain" description="DNA primase/polymerase bifunctional N-terminal" evidence="1">
    <location>
        <begin position="13"/>
        <end position="208"/>
    </location>
</feature>
<evidence type="ECO:0000313" key="2">
    <source>
        <dbReference type="EMBL" id="GAA5130200.1"/>
    </source>
</evidence>
<dbReference type="SMART" id="SM00943">
    <property type="entry name" value="Prim-Pol"/>
    <property type="match status" value="1"/>
</dbReference>
<organism evidence="2 3">
    <name type="scientific">Pseudonocardia adelaidensis</name>
    <dbReference type="NCBI Taxonomy" id="648754"/>
    <lineage>
        <taxon>Bacteria</taxon>
        <taxon>Bacillati</taxon>
        <taxon>Actinomycetota</taxon>
        <taxon>Actinomycetes</taxon>
        <taxon>Pseudonocardiales</taxon>
        <taxon>Pseudonocardiaceae</taxon>
        <taxon>Pseudonocardia</taxon>
    </lineage>
</organism>
<dbReference type="EMBL" id="BAABJO010000021">
    <property type="protein sequence ID" value="GAA5130200.1"/>
    <property type="molecule type" value="Genomic_DNA"/>
</dbReference>
<accession>A0ABP9NR24</accession>
<keyword evidence="3" id="KW-1185">Reference proteome</keyword>